<name>A0ABD0J5M3_9CAEN</name>
<protein>
    <submittedName>
        <fullName evidence="1">Uncharacterized protein</fullName>
    </submittedName>
</protein>
<dbReference type="AlphaFoldDB" id="A0ABD0J5M3"/>
<dbReference type="Proteomes" id="UP001519460">
    <property type="component" value="Unassembled WGS sequence"/>
</dbReference>
<gene>
    <name evidence="1" type="ORF">BaRGS_00038617</name>
</gene>
<evidence type="ECO:0000313" key="2">
    <source>
        <dbReference type="Proteomes" id="UP001519460"/>
    </source>
</evidence>
<sequence>MDWAPTELGTNARTRHCNTWTGHHGLGIDTNAWPRHCDTWTGHRPNEALTHGLGTVHMDWAPCTGHYHMHRALTEQAMVQSCLIIISTYKTNNNNDIIMPAVVFTALTSISAYVRHHNTHGVLSLTSVLLMRVPFPFTEAYQVPGLH</sequence>
<accession>A0ABD0J5M3</accession>
<dbReference type="EMBL" id="JACVVK020000631">
    <property type="protein sequence ID" value="KAK7461640.1"/>
    <property type="molecule type" value="Genomic_DNA"/>
</dbReference>
<proteinExistence type="predicted"/>
<reference evidence="1 2" key="1">
    <citation type="journal article" date="2023" name="Sci. Data">
        <title>Genome assembly of the Korean intertidal mud-creeper Batillaria attramentaria.</title>
        <authorList>
            <person name="Patra A.K."/>
            <person name="Ho P.T."/>
            <person name="Jun S."/>
            <person name="Lee S.J."/>
            <person name="Kim Y."/>
            <person name="Won Y.J."/>
        </authorList>
    </citation>
    <scope>NUCLEOTIDE SEQUENCE [LARGE SCALE GENOMIC DNA]</scope>
    <source>
        <strain evidence="1">Wonlab-2016</strain>
    </source>
</reference>
<evidence type="ECO:0000313" key="1">
    <source>
        <dbReference type="EMBL" id="KAK7461640.1"/>
    </source>
</evidence>
<comment type="caution">
    <text evidence="1">The sequence shown here is derived from an EMBL/GenBank/DDBJ whole genome shotgun (WGS) entry which is preliminary data.</text>
</comment>
<keyword evidence="2" id="KW-1185">Reference proteome</keyword>
<organism evidence="1 2">
    <name type="scientific">Batillaria attramentaria</name>
    <dbReference type="NCBI Taxonomy" id="370345"/>
    <lineage>
        <taxon>Eukaryota</taxon>
        <taxon>Metazoa</taxon>
        <taxon>Spiralia</taxon>
        <taxon>Lophotrochozoa</taxon>
        <taxon>Mollusca</taxon>
        <taxon>Gastropoda</taxon>
        <taxon>Caenogastropoda</taxon>
        <taxon>Sorbeoconcha</taxon>
        <taxon>Cerithioidea</taxon>
        <taxon>Batillariidae</taxon>
        <taxon>Batillaria</taxon>
    </lineage>
</organism>